<protein>
    <recommendedName>
        <fullName evidence="3">Phosphoglycerate mutase</fullName>
    </recommendedName>
</protein>
<keyword evidence="2" id="KW-1185">Reference proteome</keyword>
<evidence type="ECO:0000313" key="1">
    <source>
        <dbReference type="EMBL" id="MFC7433669.1"/>
    </source>
</evidence>
<name>A0ABW2R706_9BURK</name>
<sequence>MPTPPSSPESALHLLVPFAAASDPACQERMTGLALPNLGSLLALLQAGETLAGDDYSFSTPHERALARAIGLEGEDGRLPWAALAHPDIPGPQAWFHLCHFQVGMDQVQLVPANQLDIQPDESAALMQAIEPLCREDGLTLTMDTPGRWHAQGPALAGLRCASLDRVAGRSVDGWMATSPTDPQAERWLRRLQNEAQMLFYTHPVNDAREARRALTLNGFWADGAGAMNPGNPHPAAPQVADHLRQPALSADWSSWSQAWTELDAGPMARLLDAARARHPVTLTLCGERHARTWHGPVAGLGGLWRRLRGPSPVAPILQSL</sequence>
<organism evidence="1 2">
    <name type="scientific">Hydrogenophaga bisanensis</name>
    <dbReference type="NCBI Taxonomy" id="439611"/>
    <lineage>
        <taxon>Bacteria</taxon>
        <taxon>Pseudomonadati</taxon>
        <taxon>Pseudomonadota</taxon>
        <taxon>Betaproteobacteria</taxon>
        <taxon>Burkholderiales</taxon>
        <taxon>Comamonadaceae</taxon>
        <taxon>Hydrogenophaga</taxon>
    </lineage>
</organism>
<dbReference type="EMBL" id="JBHTBX010000002">
    <property type="protein sequence ID" value="MFC7433669.1"/>
    <property type="molecule type" value="Genomic_DNA"/>
</dbReference>
<reference evidence="2" key="1">
    <citation type="journal article" date="2019" name="Int. J. Syst. Evol. Microbiol.">
        <title>The Global Catalogue of Microorganisms (GCM) 10K type strain sequencing project: providing services to taxonomists for standard genome sequencing and annotation.</title>
        <authorList>
            <consortium name="The Broad Institute Genomics Platform"/>
            <consortium name="The Broad Institute Genome Sequencing Center for Infectious Disease"/>
            <person name="Wu L."/>
            <person name="Ma J."/>
        </authorList>
    </citation>
    <scope>NUCLEOTIDE SEQUENCE [LARGE SCALE GENOMIC DNA]</scope>
    <source>
        <strain evidence="2">CCUG 54518</strain>
    </source>
</reference>
<proteinExistence type="predicted"/>
<evidence type="ECO:0000313" key="2">
    <source>
        <dbReference type="Proteomes" id="UP001596495"/>
    </source>
</evidence>
<accession>A0ABW2R706</accession>
<dbReference type="RefSeq" id="WP_382253987.1">
    <property type="nucleotide sequence ID" value="NZ_JBHTBX010000002.1"/>
</dbReference>
<dbReference type="Proteomes" id="UP001596495">
    <property type="component" value="Unassembled WGS sequence"/>
</dbReference>
<gene>
    <name evidence="1" type="ORF">ACFQNJ_04010</name>
</gene>
<evidence type="ECO:0008006" key="3">
    <source>
        <dbReference type="Google" id="ProtNLM"/>
    </source>
</evidence>
<comment type="caution">
    <text evidence="1">The sequence shown here is derived from an EMBL/GenBank/DDBJ whole genome shotgun (WGS) entry which is preliminary data.</text>
</comment>